<proteinExistence type="predicted"/>
<protein>
    <submittedName>
        <fullName evidence="1">Uncharacterized protein</fullName>
    </submittedName>
</protein>
<sequence length="82" mass="9129">MSKTIMARAEDLGYIAIMANVHAQRLQSVDLTITEFGTSAAWVTWEQQDDVQGRQFEAILDDCDIRSIGDDDFAGALQYADD</sequence>
<dbReference type="Proteomes" id="UP000204657">
    <property type="component" value="Segment"/>
</dbReference>
<evidence type="ECO:0000313" key="1">
    <source>
        <dbReference type="EMBL" id="BAQ22870.1"/>
    </source>
</evidence>
<dbReference type="GeneID" id="26519015"/>
<name>A0A0B6VSU2_9CAUD</name>
<accession>A0A0B6VSU2</accession>
<keyword evidence="2" id="KW-1185">Reference proteome</keyword>
<dbReference type="EMBL" id="AP014714">
    <property type="protein sequence ID" value="BAQ22870.1"/>
    <property type="molecule type" value="Genomic_DNA"/>
</dbReference>
<reference evidence="1 2" key="1">
    <citation type="submission" date="2015-02" db="EMBL/GenBank/DDBJ databases">
        <title>Complete genome sequences of Edwardsiella bacteriophages, PEi20 and PEi26.</title>
        <authorList>
            <person name="Yasuike M."/>
            <person name="Nishiki I."/>
            <person name="Iwasaki Y."/>
            <person name="Nakamura Y."/>
            <person name="Fujiwara A."/>
            <person name="Hassan E.S."/>
            <person name="Mahmoud M.M."/>
            <person name="Kawato Y."/>
            <person name="Nagai S."/>
            <person name="Kobayashi T."/>
            <person name="Ototake M."/>
            <person name="Nakai T."/>
        </authorList>
    </citation>
    <scope>NUCLEOTIDE SEQUENCE [LARGE SCALE GENOMIC DNA]</scope>
</reference>
<dbReference type="RefSeq" id="YP_009190378.1">
    <property type="nucleotide sequence ID" value="NC_028683.1"/>
</dbReference>
<evidence type="ECO:0000313" key="2">
    <source>
        <dbReference type="Proteomes" id="UP000204657"/>
    </source>
</evidence>
<organism evidence="1 2">
    <name type="scientific">Edwardsiella phage PEi20</name>
    <dbReference type="NCBI Taxonomy" id="1608310"/>
    <lineage>
        <taxon>Viruses</taxon>
        <taxon>Duplodnaviria</taxon>
        <taxon>Heunggongvirae</taxon>
        <taxon>Uroviricota</taxon>
        <taxon>Caudoviricetes</taxon>
        <taxon>Pantevenvirales</taxon>
        <taxon>Straboviridae</taxon>
        <taxon>Tevenvirinae</taxon>
        <taxon>Kanagawavirus</taxon>
        <taxon>Kanagawavirus pei20</taxon>
    </lineage>
</organism>
<dbReference type="KEGG" id="vg:26519015"/>